<evidence type="ECO:0000313" key="2">
    <source>
        <dbReference type="EMBL" id="VDO99552.1"/>
    </source>
</evidence>
<dbReference type="Proteomes" id="UP000050761">
    <property type="component" value="Unassembled WGS sequence"/>
</dbReference>
<keyword evidence="3" id="KW-1185">Reference proteome</keyword>
<reference evidence="4" key="2">
    <citation type="submission" date="2019-09" db="UniProtKB">
        <authorList>
            <consortium name="WormBaseParasite"/>
        </authorList>
    </citation>
    <scope>IDENTIFICATION</scope>
</reference>
<dbReference type="EMBL" id="UZAH01028350">
    <property type="protein sequence ID" value="VDO99552.1"/>
    <property type="molecule type" value="Genomic_DNA"/>
</dbReference>
<evidence type="ECO:0000313" key="3">
    <source>
        <dbReference type="Proteomes" id="UP000050761"/>
    </source>
</evidence>
<proteinExistence type="predicted"/>
<reference evidence="2 3" key="1">
    <citation type="submission" date="2018-11" db="EMBL/GenBank/DDBJ databases">
        <authorList>
            <consortium name="Pathogen Informatics"/>
        </authorList>
    </citation>
    <scope>NUCLEOTIDE SEQUENCE [LARGE SCALE GENOMIC DNA]</scope>
</reference>
<name>A0A3P8DTM9_HELPZ</name>
<protein>
    <submittedName>
        <fullName evidence="4">AAA domain-containing protein</fullName>
    </submittedName>
</protein>
<evidence type="ECO:0000313" key="4">
    <source>
        <dbReference type="WBParaSite" id="HPBE_0001440901-mRNA-1"/>
    </source>
</evidence>
<feature type="region of interest" description="Disordered" evidence="1">
    <location>
        <begin position="604"/>
        <end position="624"/>
    </location>
</feature>
<dbReference type="AlphaFoldDB" id="A0A3P8DTM9"/>
<feature type="region of interest" description="Disordered" evidence="1">
    <location>
        <begin position="131"/>
        <end position="152"/>
    </location>
</feature>
<organism evidence="2">
    <name type="scientific">Heligmosomoides polygyrus</name>
    <name type="common">Parasitic roundworm</name>
    <dbReference type="NCBI Taxonomy" id="6339"/>
    <lineage>
        <taxon>Eukaryota</taxon>
        <taxon>Metazoa</taxon>
        <taxon>Ecdysozoa</taxon>
        <taxon>Nematoda</taxon>
        <taxon>Chromadorea</taxon>
        <taxon>Rhabditida</taxon>
        <taxon>Rhabditina</taxon>
        <taxon>Rhabditomorpha</taxon>
        <taxon>Strongyloidea</taxon>
        <taxon>Heligmosomidae</taxon>
        <taxon>Heligmosomoides</taxon>
    </lineage>
</organism>
<sequence>MSRTDLLQIYIYVVSPSLAAVMWKQFHECEFQNIDNIVCFDDIEDSITGEFKKAAERSDSSVNVFFTVPHVDGVNSEAEYYLINPEDTLLDIVRGKLVVDRPRFLIALKSQSVKFLHKVPFDPSNYPPTFGPGPGPSPFGTSTFAPPPGPSPFSAPPPGAPLGMQFPNYANPVSHTSTAQPAETASLHKPCVEMLPVTVKKGAGTRFSPAAMAKRDQSKLLEYPWEVQKELLFKLPLNRVLNLFYHLRGNTHGDPTLNNFLSLIPNRLNTAGIAKLPLDWKLTDDLPMLSGFKPLTGIIPISVFEIDDVADNANFEQVAKSVLAQIPDKPRRTGTSPDKEKGMRFTPAAMARRDEKIFLSHSWEAQKEFLNKLPLKRILNLMFHIKARAGANAELNKILSLIPRRLESEGVAKLPKGWKLTDRLVWQPGFKALPDVTPITMFEIDDAADIANFEKIARTVETLASSNPDSARNGSERKAGFIEKPDIVLTPSMMAKFDMDRILEQPWDVQKSLIFKLPLKRVLNLFYHMRGRTHGNPTLNNIFKAEGIVRLPPEWRLSDDLPMMPGRRRPIGVVPITRFKINEAADRELFKEVEESIRSLPFADGSADSAKTKMSSPAANAGGDDRQNIAVLTAPNQVVSFKDMIMLSRSEMAYWDYTLLKSVPNKNSAIHEMKLSRVILIYALWTVA</sequence>
<dbReference type="WBParaSite" id="HPBE_0001440901-mRNA-1">
    <property type="protein sequence ID" value="HPBE_0001440901-mRNA-1"/>
    <property type="gene ID" value="HPBE_0001440901"/>
</dbReference>
<accession>A0A3P8DTM9</accession>
<gene>
    <name evidence="2" type="ORF">HPBE_LOCUS14410</name>
</gene>
<dbReference type="OrthoDB" id="10600059at2759"/>
<evidence type="ECO:0000256" key="1">
    <source>
        <dbReference type="SAM" id="MobiDB-lite"/>
    </source>
</evidence>